<proteinExistence type="predicted"/>
<dbReference type="RefSeq" id="WP_342695810.1">
    <property type="nucleotide sequence ID" value="NZ_JBCGDO010000008.1"/>
</dbReference>
<dbReference type="EMBL" id="JBCGDO010000008">
    <property type="protein sequence ID" value="MEM0542604.1"/>
    <property type="molecule type" value="Genomic_DNA"/>
</dbReference>
<accession>A0ABU9N4G5</accession>
<evidence type="ECO:0000313" key="1">
    <source>
        <dbReference type="EMBL" id="MEM0542604.1"/>
    </source>
</evidence>
<name>A0ABU9N4G5_9FLAO</name>
<dbReference type="Proteomes" id="UP001460072">
    <property type="component" value="Unassembled WGS sequence"/>
</dbReference>
<reference evidence="1 2" key="1">
    <citation type="submission" date="2024-03" db="EMBL/GenBank/DDBJ databases">
        <title>Two novel species of the genus Flavobacterium exhibiting potentially degradation of complex polysaccharides.</title>
        <authorList>
            <person name="Lian X."/>
        </authorList>
    </citation>
    <scope>NUCLEOTIDE SEQUENCE [LARGE SCALE GENOMIC DNA]</scope>
    <source>
        <strain evidence="2">j3</strain>
    </source>
</reference>
<protein>
    <submittedName>
        <fullName evidence="1">Uncharacterized protein</fullName>
    </submittedName>
</protein>
<keyword evidence="2" id="KW-1185">Reference proteome</keyword>
<organism evidence="1 2">
    <name type="scientific">Flavobacterium aureirubrum</name>
    <dbReference type="NCBI Taxonomy" id="3133147"/>
    <lineage>
        <taxon>Bacteria</taxon>
        <taxon>Pseudomonadati</taxon>
        <taxon>Bacteroidota</taxon>
        <taxon>Flavobacteriia</taxon>
        <taxon>Flavobacteriales</taxon>
        <taxon>Flavobacteriaceae</taxon>
        <taxon>Flavobacterium</taxon>
    </lineage>
</organism>
<comment type="caution">
    <text evidence="1">The sequence shown here is derived from an EMBL/GenBank/DDBJ whole genome shotgun (WGS) entry which is preliminary data.</text>
</comment>
<gene>
    <name evidence="1" type="ORF">WFZ85_08235</name>
</gene>
<evidence type="ECO:0000313" key="2">
    <source>
        <dbReference type="Proteomes" id="UP001460072"/>
    </source>
</evidence>
<sequence>MNANLKIEEIAPYGDFVLTSYTRDFDVIKAKFPRMNAAFREGFVAKLDFVKELESSLVLDETKKGVTQSLYAEAGRLNSDLNFLSAYFADASLNTAIVTGLKNDLLNRNIEGALLKIEGVKQFVVSNQTVLVEQGMDANFPDVLTNYRVSLTEKNNAQNELINNRKQLTDANQVHYDELLKMIKKIVRNGKLVFKGTVTQDEYTTAKIVQRMRAAKKKKDEDERE</sequence>